<evidence type="ECO:0000256" key="2">
    <source>
        <dbReference type="PROSITE-ProRule" id="PRU00335"/>
    </source>
</evidence>
<evidence type="ECO:0000256" key="1">
    <source>
        <dbReference type="ARBA" id="ARBA00023125"/>
    </source>
</evidence>
<sequence length="390" mass="41728">MPPSPPTIASAKGRARHDTVLDTAAVMFAQAGAAHVTLAEVAKGAGLTPSGIYRYFGDKHDLFVAVIDRCAHVYLRAVTDLGPDADPDSIARAVVSRTARDPIAAANTLREARYLPDDATSPQFDRFRRIWANALRHERGEIADDAARYLVTAALGVLAGTLGRKPPARVKHLALELIRAITAVELADVGTRADDSAASPSSDLDARREATLRAAARLFRRHGFPNVGIDDIGAEVGMSGAAIYRHFRGKDDLLVTAFRRTGDRFIASASAALTEPARTPADTLAHLIRAYTAVACDNRDLVHVYIHEARSLPPRERRDMAAIQDALVKIWIDTARLIDPARARPDLRTTCLGIIGALNACAVGDTGTTEHAVTIGLAAAHTLTPTDSTP</sequence>
<dbReference type="PANTHER" id="PTHR30055:SF237">
    <property type="entry name" value="TRANSCRIPTIONAL REPRESSOR MCE3R"/>
    <property type="match status" value="1"/>
</dbReference>
<dbReference type="InterPro" id="IPR041490">
    <property type="entry name" value="KstR2_TetR_C"/>
</dbReference>
<feature type="domain" description="HTH tetR-type" evidence="3">
    <location>
        <begin position="14"/>
        <end position="74"/>
    </location>
</feature>
<dbReference type="PANTHER" id="PTHR30055">
    <property type="entry name" value="HTH-TYPE TRANSCRIPTIONAL REGULATOR RUTR"/>
    <property type="match status" value="1"/>
</dbReference>
<dbReference type="Proteomes" id="UP000655751">
    <property type="component" value="Unassembled WGS sequence"/>
</dbReference>
<dbReference type="PRINTS" id="PR00455">
    <property type="entry name" value="HTHTETR"/>
</dbReference>
<dbReference type="Gene3D" id="1.10.357.10">
    <property type="entry name" value="Tetracycline Repressor, domain 2"/>
    <property type="match status" value="2"/>
</dbReference>
<feature type="DNA-binding region" description="H-T-H motif" evidence="2">
    <location>
        <begin position="228"/>
        <end position="247"/>
    </location>
</feature>
<comment type="caution">
    <text evidence="4">The sequence shown here is derived from an EMBL/GenBank/DDBJ whole genome shotgun (WGS) entry which is preliminary data.</text>
</comment>
<dbReference type="Pfam" id="PF17932">
    <property type="entry name" value="TetR_C_24"/>
    <property type="match status" value="1"/>
</dbReference>
<dbReference type="PROSITE" id="PS50977">
    <property type="entry name" value="HTH_TETR_2"/>
    <property type="match status" value="2"/>
</dbReference>
<feature type="domain" description="HTH tetR-type" evidence="3">
    <location>
        <begin position="205"/>
        <end position="265"/>
    </location>
</feature>
<dbReference type="Gene3D" id="1.10.10.60">
    <property type="entry name" value="Homeodomain-like"/>
    <property type="match status" value="2"/>
</dbReference>
<gene>
    <name evidence="4" type="ORF">IT779_00570</name>
</gene>
<dbReference type="AlphaFoldDB" id="A0A931I4L5"/>
<dbReference type="InterPro" id="IPR050109">
    <property type="entry name" value="HTH-type_TetR-like_transc_reg"/>
</dbReference>
<dbReference type="GO" id="GO:0000976">
    <property type="term" value="F:transcription cis-regulatory region binding"/>
    <property type="evidence" value="ECO:0007669"/>
    <property type="project" value="TreeGrafter"/>
</dbReference>
<dbReference type="GO" id="GO:0003700">
    <property type="term" value="F:DNA-binding transcription factor activity"/>
    <property type="evidence" value="ECO:0007669"/>
    <property type="project" value="TreeGrafter"/>
</dbReference>
<evidence type="ECO:0000259" key="3">
    <source>
        <dbReference type="PROSITE" id="PS50977"/>
    </source>
</evidence>
<evidence type="ECO:0000313" key="5">
    <source>
        <dbReference type="Proteomes" id="UP000655751"/>
    </source>
</evidence>
<proteinExistence type="predicted"/>
<reference evidence="4" key="1">
    <citation type="submission" date="2020-11" db="EMBL/GenBank/DDBJ databases">
        <title>Nocardia NEAU-351.nov., a novel actinomycete isolated from the cow dung.</title>
        <authorList>
            <person name="Zhang X."/>
        </authorList>
    </citation>
    <scope>NUCLEOTIDE SEQUENCE</scope>
    <source>
        <strain evidence="4">NEAU-351</strain>
    </source>
</reference>
<keyword evidence="5" id="KW-1185">Reference proteome</keyword>
<dbReference type="Pfam" id="PF00440">
    <property type="entry name" value="TetR_N"/>
    <property type="match status" value="2"/>
</dbReference>
<protein>
    <submittedName>
        <fullName evidence="4">TetR/AcrR family transcriptional regulator</fullName>
    </submittedName>
</protein>
<dbReference type="RefSeq" id="WP_196147144.1">
    <property type="nucleotide sequence ID" value="NZ_JADMLG010000001.1"/>
</dbReference>
<feature type="DNA-binding region" description="H-T-H motif" evidence="2">
    <location>
        <begin position="37"/>
        <end position="56"/>
    </location>
</feature>
<dbReference type="EMBL" id="JADMLG010000001">
    <property type="protein sequence ID" value="MBH0774777.1"/>
    <property type="molecule type" value="Genomic_DNA"/>
</dbReference>
<dbReference type="InterPro" id="IPR009057">
    <property type="entry name" value="Homeodomain-like_sf"/>
</dbReference>
<name>A0A931I4L5_9NOCA</name>
<dbReference type="SUPFAM" id="SSF46689">
    <property type="entry name" value="Homeodomain-like"/>
    <property type="match status" value="2"/>
</dbReference>
<dbReference type="InterPro" id="IPR001647">
    <property type="entry name" value="HTH_TetR"/>
</dbReference>
<organism evidence="4 5">
    <name type="scientific">Nocardia bovistercoris</name>
    <dbReference type="NCBI Taxonomy" id="2785916"/>
    <lineage>
        <taxon>Bacteria</taxon>
        <taxon>Bacillati</taxon>
        <taxon>Actinomycetota</taxon>
        <taxon>Actinomycetes</taxon>
        <taxon>Mycobacteriales</taxon>
        <taxon>Nocardiaceae</taxon>
        <taxon>Nocardia</taxon>
    </lineage>
</organism>
<keyword evidence="1 2" id="KW-0238">DNA-binding</keyword>
<accession>A0A931I4L5</accession>
<evidence type="ECO:0000313" key="4">
    <source>
        <dbReference type="EMBL" id="MBH0774777.1"/>
    </source>
</evidence>